<dbReference type="FunFam" id="3.40.930.10:FF:000020">
    <property type="entry name" value="Anion exchange protein"/>
    <property type="match status" value="1"/>
</dbReference>
<reference evidence="2 3" key="1">
    <citation type="submission" date="2019-03" db="EMBL/GenBank/DDBJ databases">
        <title>First draft genome of Liparis tanakae, snailfish: a comprehensive survey of snailfish specific genes.</title>
        <authorList>
            <person name="Kim W."/>
            <person name="Song I."/>
            <person name="Jeong J.-H."/>
            <person name="Kim D."/>
            <person name="Kim S."/>
            <person name="Ryu S."/>
            <person name="Song J.Y."/>
            <person name="Lee S.K."/>
        </authorList>
    </citation>
    <scope>NUCLEOTIDE SEQUENCE [LARGE SCALE GENOMIC DNA]</scope>
    <source>
        <tissue evidence="2">Muscle</tissue>
    </source>
</reference>
<dbReference type="Proteomes" id="UP000314294">
    <property type="component" value="Unassembled WGS sequence"/>
</dbReference>
<gene>
    <name evidence="2" type="primary">slc4a1_5</name>
    <name evidence="2" type="ORF">EYF80_024469</name>
</gene>
<dbReference type="InterPro" id="IPR013769">
    <property type="entry name" value="Band3_cytoplasmic_dom"/>
</dbReference>
<accession>A0A4Z2HJ89</accession>
<evidence type="ECO:0000313" key="2">
    <source>
        <dbReference type="EMBL" id="TNN65315.1"/>
    </source>
</evidence>
<feature type="domain" description="Band 3 cytoplasmic" evidence="1">
    <location>
        <begin position="17"/>
        <end position="121"/>
    </location>
</feature>
<dbReference type="OrthoDB" id="1735926at2759"/>
<dbReference type="SUPFAM" id="SSF55804">
    <property type="entry name" value="Phoshotransferase/anion transport protein"/>
    <property type="match status" value="1"/>
</dbReference>
<dbReference type="GO" id="GO:0016323">
    <property type="term" value="C:basolateral plasma membrane"/>
    <property type="evidence" value="ECO:0007669"/>
    <property type="project" value="TreeGrafter"/>
</dbReference>
<comment type="caution">
    <text evidence="2">The sequence shown here is derived from an EMBL/GenBank/DDBJ whole genome shotgun (WGS) entry which is preliminary data.</text>
</comment>
<dbReference type="GO" id="GO:0051453">
    <property type="term" value="P:regulation of intracellular pH"/>
    <property type="evidence" value="ECO:0007669"/>
    <property type="project" value="TreeGrafter"/>
</dbReference>
<dbReference type="InterPro" id="IPR003020">
    <property type="entry name" value="HCO3_transpt_euk"/>
</dbReference>
<dbReference type="GO" id="GO:0005452">
    <property type="term" value="F:solute:inorganic anion antiporter activity"/>
    <property type="evidence" value="ECO:0007669"/>
    <property type="project" value="InterPro"/>
</dbReference>
<evidence type="ECO:0000313" key="3">
    <source>
        <dbReference type="Proteomes" id="UP000314294"/>
    </source>
</evidence>
<keyword evidence="3" id="KW-1185">Reference proteome</keyword>
<evidence type="ECO:0000259" key="1">
    <source>
        <dbReference type="Pfam" id="PF07565"/>
    </source>
</evidence>
<dbReference type="Gene3D" id="3.40.930.10">
    <property type="entry name" value="Mannitol-specific EII, Chain A"/>
    <property type="match status" value="2"/>
</dbReference>
<dbReference type="PANTHER" id="PTHR11453:SF12">
    <property type="entry name" value="BAND 3 ANION TRANSPORT PROTEIN"/>
    <property type="match status" value="1"/>
</dbReference>
<protein>
    <submittedName>
        <fullName evidence="2">Band 3 anion exchange protein</fullName>
    </submittedName>
</protein>
<name>A0A4Z2HJ89_9TELE</name>
<feature type="domain" description="Band 3 cytoplasmic" evidence="1">
    <location>
        <begin position="143"/>
        <end position="214"/>
    </location>
</feature>
<dbReference type="AlphaFoldDB" id="A0A4Z2HJ89"/>
<organism evidence="2 3">
    <name type="scientific">Liparis tanakae</name>
    <name type="common">Tanaka's snailfish</name>
    <dbReference type="NCBI Taxonomy" id="230148"/>
    <lineage>
        <taxon>Eukaryota</taxon>
        <taxon>Metazoa</taxon>
        <taxon>Chordata</taxon>
        <taxon>Craniata</taxon>
        <taxon>Vertebrata</taxon>
        <taxon>Euteleostomi</taxon>
        <taxon>Actinopterygii</taxon>
        <taxon>Neopterygii</taxon>
        <taxon>Teleostei</taxon>
        <taxon>Neoteleostei</taxon>
        <taxon>Acanthomorphata</taxon>
        <taxon>Eupercaria</taxon>
        <taxon>Perciformes</taxon>
        <taxon>Cottioidei</taxon>
        <taxon>Cottales</taxon>
        <taxon>Liparidae</taxon>
        <taxon>Liparis</taxon>
    </lineage>
</organism>
<dbReference type="EMBL" id="SRLO01000237">
    <property type="protein sequence ID" value="TNN65315.1"/>
    <property type="molecule type" value="Genomic_DNA"/>
</dbReference>
<dbReference type="GO" id="GO:0015106">
    <property type="term" value="F:bicarbonate transmembrane transporter activity"/>
    <property type="evidence" value="ECO:0007669"/>
    <property type="project" value="TreeGrafter"/>
</dbReference>
<sequence>MFSSASVDSCLSPGLQRYVELKELMKDPQEETGRWTGCEESPDPRASTSISYLTFKSLVQLRRTMNTGVTLFNCEERTLSDIAERIVAKMINKKEIGAGDGEAVLNTLLQNRSQSDDPESQVLSDGAELQTFSVKDRREGSDRVEASLVLVGSLDFLERPTVAFVRLKDAAALDSATEAPAPVRFVFALVGPSKTDMDYRETGRAMTALLADRVSRLPPSLCRPARPER</sequence>
<dbReference type="Pfam" id="PF07565">
    <property type="entry name" value="Band_3_cyto"/>
    <property type="match status" value="2"/>
</dbReference>
<dbReference type="PANTHER" id="PTHR11453">
    <property type="entry name" value="ANION EXCHANGE PROTEIN"/>
    <property type="match status" value="1"/>
</dbReference>
<dbReference type="InterPro" id="IPR016152">
    <property type="entry name" value="PTrfase/Anion_transptr"/>
</dbReference>
<proteinExistence type="predicted"/>
<dbReference type="GO" id="GO:0008509">
    <property type="term" value="F:monoatomic anion transmembrane transporter activity"/>
    <property type="evidence" value="ECO:0007669"/>
    <property type="project" value="InterPro"/>
</dbReference>